<protein>
    <recommendedName>
        <fullName evidence="2">Glycosyl hydrolase</fullName>
    </recommendedName>
</protein>
<dbReference type="Gene3D" id="2.130.10.10">
    <property type="entry name" value="YVTN repeat-like/Quinoprotein amine dehydrogenase"/>
    <property type="match status" value="1"/>
</dbReference>
<dbReference type="SUPFAM" id="SSF50939">
    <property type="entry name" value="Sialidases"/>
    <property type="match status" value="1"/>
</dbReference>
<dbReference type="EMBL" id="UINC01194798">
    <property type="protein sequence ID" value="SVE11063.1"/>
    <property type="molecule type" value="Genomic_DNA"/>
</dbReference>
<name>A0A383AU09_9ZZZZ</name>
<dbReference type="AlphaFoldDB" id="A0A383AU09"/>
<proteinExistence type="predicted"/>
<reference evidence="1" key="1">
    <citation type="submission" date="2018-05" db="EMBL/GenBank/DDBJ databases">
        <authorList>
            <person name="Lanie J.A."/>
            <person name="Ng W.-L."/>
            <person name="Kazmierczak K.M."/>
            <person name="Andrzejewski T.M."/>
            <person name="Davidsen T.M."/>
            <person name="Wayne K.J."/>
            <person name="Tettelin H."/>
            <person name="Glass J.I."/>
            <person name="Rusch D."/>
            <person name="Podicherti R."/>
            <person name="Tsui H.-C.T."/>
            <person name="Winkler M.E."/>
        </authorList>
    </citation>
    <scope>NUCLEOTIDE SEQUENCE</scope>
</reference>
<dbReference type="InterPro" id="IPR036278">
    <property type="entry name" value="Sialidase_sf"/>
</dbReference>
<sequence>DDGALWRSDDGGLNWQLVNTDSNRLLTRPAYYTRMAVAPDNQDEAYFLTIFLSRTSDGGYTIDQLAQGATPGFDNHDIWIDPTDGDRLIVANDEGVAISLTRGATWHRIKLPIAQIYRVTTDNRVPYTVCGNMQDGPSTCGPSNSKMAGGLITGGSQIPRGYWHSVGGGESGTATPDPVDPNIVWSTASNRGSAGGIVVRHDLRTRQSRDVEVWPVAPFGHAAADVEYRFIWDFPITISPHDHDRVYVG</sequence>
<gene>
    <name evidence="1" type="ORF">METZ01_LOCUS463917</name>
</gene>
<organism evidence="1">
    <name type="scientific">marine metagenome</name>
    <dbReference type="NCBI Taxonomy" id="408172"/>
    <lineage>
        <taxon>unclassified sequences</taxon>
        <taxon>metagenomes</taxon>
        <taxon>ecological metagenomes</taxon>
    </lineage>
</organism>
<feature type="non-terminal residue" evidence="1">
    <location>
        <position position="249"/>
    </location>
</feature>
<dbReference type="InterPro" id="IPR015943">
    <property type="entry name" value="WD40/YVTN_repeat-like_dom_sf"/>
</dbReference>
<feature type="non-terminal residue" evidence="1">
    <location>
        <position position="1"/>
    </location>
</feature>
<evidence type="ECO:0000313" key="1">
    <source>
        <dbReference type="EMBL" id="SVE11063.1"/>
    </source>
</evidence>
<accession>A0A383AU09</accession>
<evidence type="ECO:0008006" key="2">
    <source>
        <dbReference type="Google" id="ProtNLM"/>
    </source>
</evidence>